<protein>
    <recommendedName>
        <fullName evidence="3">Anaphase-promoting complex subunit 4 WD40 domain-containing protein</fullName>
    </recommendedName>
</protein>
<dbReference type="AlphaFoldDB" id="W7ECJ5"/>
<proteinExistence type="predicted"/>
<accession>W7ECJ5</accession>
<organism evidence="1 2">
    <name type="scientific">Bipolaris victoriae (strain FI3)</name>
    <name type="common">Victoria blight of oats agent</name>
    <name type="synonym">Cochliobolus victoriae</name>
    <dbReference type="NCBI Taxonomy" id="930091"/>
    <lineage>
        <taxon>Eukaryota</taxon>
        <taxon>Fungi</taxon>
        <taxon>Dikarya</taxon>
        <taxon>Ascomycota</taxon>
        <taxon>Pezizomycotina</taxon>
        <taxon>Dothideomycetes</taxon>
        <taxon>Pleosporomycetidae</taxon>
        <taxon>Pleosporales</taxon>
        <taxon>Pleosporineae</taxon>
        <taxon>Pleosporaceae</taxon>
        <taxon>Bipolaris</taxon>
    </lineage>
</organism>
<reference evidence="1 2" key="1">
    <citation type="journal article" date="2013" name="PLoS Genet.">
        <title>Comparative genome structure, secondary metabolite, and effector coding capacity across Cochliobolus pathogens.</title>
        <authorList>
            <person name="Condon B.J."/>
            <person name="Leng Y."/>
            <person name="Wu D."/>
            <person name="Bushley K.E."/>
            <person name="Ohm R.A."/>
            <person name="Otillar R."/>
            <person name="Martin J."/>
            <person name="Schackwitz W."/>
            <person name="Grimwood J."/>
            <person name="MohdZainudin N."/>
            <person name="Xue C."/>
            <person name="Wang R."/>
            <person name="Manning V.A."/>
            <person name="Dhillon B."/>
            <person name="Tu Z.J."/>
            <person name="Steffenson B.J."/>
            <person name="Salamov A."/>
            <person name="Sun H."/>
            <person name="Lowry S."/>
            <person name="LaButti K."/>
            <person name="Han J."/>
            <person name="Copeland A."/>
            <person name="Lindquist E."/>
            <person name="Barry K."/>
            <person name="Schmutz J."/>
            <person name="Baker S.E."/>
            <person name="Ciuffetti L.M."/>
            <person name="Grigoriev I.V."/>
            <person name="Zhong S."/>
            <person name="Turgeon B.G."/>
        </authorList>
    </citation>
    <scope>NUCLEOTIDE SEQUENCE [LARGE SCALE GENOMIC DNA]</scope>
    <source>
        <strain evidence="1 2">FI3</strain>
    </source>
</reference>
<name>W7ECJ5_BIPV3</name>
<dbReference type="GeneID" id="26249373"/>
<feature type="non-terminal residue" evidence="1">
    <location>
        <position position="1"/>
    </location>
</feature>
<evidence type="ECO:0008006" key="3">
    <source>
        <dbReference type="Google" id="ProtNLM"/>
    </source>
</evidence>
<dbReference type="HOGENOM" id="CLU_161496_0_0_1"/>
<dbReference type="RefSeq" id="XP_014553191.1">
    <property type="nucleotide sequence ID" value="XM_014697705.1"/>
</dbReference>
<dbReference type="EMBL" id="KI968783">
    <property type="protein sequence ID" value="EUN23615.1"/>
    <property type="molecule type" value="Genomic_DNA"/>
</dbReference>
<dbReference type="OrthoDB" id="538223at2759"/>
<evidence type="ECO:0000313" key="1">
    <source>
        <dbReference type="EMBL" id="EUN23615.1"/>
    </source>
</evidence>
<dbReference type="Proteomes" id="UP000054337">
    <property type="component" value="Unassembled WGS sequence"/>
</dbReference>
<gene>
    <name evidence="1" type="ORF">COCVIDRAFT_108277</name>
</gene>
<sequence>KIWDASSGMCLHTFDVGRSLWDLSFDPTSAMLSTEIGTITISSSQIIDRIDDVVSKPQYQGAGISSDRNWVKCASSNMLWIPSEYRPLCSAVSETQVGIGVGSGRVWLCHVN</sequence>
<evidence type="ECO:0000313" key="2">
    <source>
        <dbReference type="Proteomes" id="UP000054337"/>
    </source>
</evidence>
<keyword evidence="2" id="KW-1185">Reference proteome</keyword>